<accession>A0ABW5B4S6</accession>
<comment type="caution">
    <text evidence="2">The sequence shown here is derived from an EMBL/GenBank/DDBJ whole genome shotgun (WGS) entry which is preliminary data.</text>
</comment>
<dbReference type="RefSeq" id="WP_378322187.1">
    <property type="nucleotide sequence ID" value="NZ_JBHUHY010000034.1"/>
</dbReference>
<dbReference type="Proteomes" id="UP001597344">
    <property type="component" value="Unassembled WGS sequence"/>
</dbReference>
<organism evidence="2 3">
    <name type="scientific">Aquimarina celericrescens</name>
    <dbReference type="NCBI Taxonomy" id="1964542"/>
    <lineage>
        <taxon>Bacteria</taxon>
        <taxon>Pseudomonadati</taxon>
        <taxon>Bacteroidota</taxon>
        <taxon>Flavobacteriia</taxon>
        <taxon>Flavobacteriales</taxon>
        <taxon>Flavobacteriaceae</taxon>
        <taxon>Aquimarina</taxon>
    </lineage>
</organism>
<name>A0ABW5B4S6_9FLAO</name>
<keyword evidence="3" id="KW-1185">Reference proteome</keyword>
<sequence>MKKLALLLFLITTTLFVSCSSDDDAPFVADETLIPGEWNLTDIRSENGRVSATIGGLPVNGDYSVTGRDYTATATFTESTSENEPNRVTGSGGFILVASITVPLQDPIEVEQNVPELFGTGEWTVNGNTLSVTVQQETTSYEITSLTEQSMTLKIAIDEEVTVEIGAETVTASVTGDQFIELAKQ</sequence>
<evidence type="ECO:0000256" key="1">
    <source>
        <dbReference type="SAM" id="SignalP"/>
    </source>
</evidence>
<dbReference type="EMBL" id="JBHUHY010000034">
    <property type="protein sequence ID" value="MFD2189146.1"/>
    <property type="molecule type" value="Genomic_DNA"/>
</dbReference>
<evidence type="ECO:0000313" key="2">
    <source>
        <dbReference type="EMBL" id="MFD2189146.1"/>
    </source>
</evidence>
<proteinExistence type="predicted"/>
<protein>
    <recommendedName>
        <fullName evidence="4">Lipocalin-like domain-containing protein</fullName>
    </recommendedName>
</protein>
<evidence type="ECO:0000313" key="3">
    <source>
        <dbReference type="Proteomes" id="UP001597344"/>
    </source>
</evidence>
<gene>
    <name evidence="2" type="ORF">ACFSJT_20265</name>
</gene>
<feature type="signal peptide" evidence="1">
    <location>
        <begin position="1"/>
        <end position="19"/>
    </location>
</feature>
<dbReference type="PROSITE" id="PS51257">
    <property type="entry name" value="PROKAR_LIPOPROTEIN"/>
    <property type="match status" value="1"/>
</dbReference>
<keyword evidence="1" id="KW-0732">Signal</keyword>
<reference evidence="3" key="1">
    <citation type="journal article" date="2019" name="Int. J. Syst. Evol. Microbiol.">
        <title>The Global Catalogue of Microorganisms (GCM) 10K type strain sequencing project: providing services to taxonomists for standard genome sequencing and annotation.</title>
        <authorList>
            <consortium name="The Broad Institute Genomics Platform"/>
            <consortium name="The Broad Institute Genome Sequencing Center for Infectious Disease"/>
            <person name="Wu L."/>
            <person name="Ma J."/>
        </authorList>
    </citation>
    <scope>NUCLEOTIDE SEQUENCE [LARGE SCALE GENOMIC DNA]</scope>
    <source>
        <strain evidence="3">DT92</strain>
    </source>
</reference>
<feature type="chain" id="PRO_5045733341" description="Lipocalin-like domain-containing protein" evidence="1">
    <location>
        <begin position="20"/>
        <end position="185"/>
    </location>
</feature>
<evidence type="ECO:0008006" key="4">
    <source>
        <dbReference type="Google" id="ProtNLM"/>
    </source>
</evidence>